<dbReference type="InterPro" id="IPR036249">
    <property type="entry name" value="Thioredoxin-like_sf"/>
</dbReference>
<sequence>MANEETEDYIRPPTPPVDSKVAELASRVQTTTSQSSRPTESKRRDADDADDEAMSDDDLFAELEKEDDLELASLREKRMEALKTELSKVRDLREQEHGRYTEVTDEKEVIKTSANEARCVIHFYHRDFRRCQIMDKHLGLIAPHHFKTRFIRVFVENVPWLVDKLQIKILPCVISFVGGVSKDRLIGFEEIGNDDAFTTAALELRLAQSGVIETRAQKAQLVSKYSGRSIRDKEAEDDEDWRSDE</sequence>
<feature type="region of interest" description="Disordered" evidence="1">
    <location>
        <begin position="225"/>
        <end position="245"/>
    </location>
</feature>
<keyword evidence="3" id="KW-1185">Reference proteome</keyword>
<feature type="compositionally biased region" description="Acidic residues" evidence="1">
    <location>
        <begin position="47"/>
        <end position="59"/>
    </location>
</feature>
<name>A0A0C3QMK8_9AGAM</name>
<evidence type="ECO:0008006" key="4">
    <source>
        <dbReference type="Google" id="ProtNLM"/>
    </source>
</evidence>
<evidence type="ECO:0000313" key="3">
    <source>
        <dbReference type="Proteomes" id="UP000054248"/>
    </source>
</evidence>
<dbReference type="Proteomes" id="UP000054248">
    <property type="component" value="Unassembled WGS sequence"/>
</dbReference>
<dbReference type="SUPFAM" id="SSF52833">
    <property type="entry name" value="Thioredoxin-like"/>
    <property type="match status" value="1"/>
</dbReference>
<accession>A0A0C3QMK8</accession>
<gene>
    <name evidence="2" type="ORF">M407DRAFT_242719</name>
</gene>
<organism evidence="2 3">
    <name type="scientific">Tulasnella calospora MUT 4182</name>
    <dbReference type="NCBI Taxonomy" id="1051891"/>
    <lineage>
        <taxon>Eukaryota</taxon>
        <taxon>Fungi</taxon>
        <taxon>Dikarya</taxon>
        <taxon>Basidiomycota</taxon>
        <taxon>Agaricomycotina</taxon>
        <taxon>Agaricomycetes</taxon>
        <taxon>Cantharellales</taxon>
        <taxon>Tulasnellaceae</taxon>
        <taxon>Tulasnella</taxon>
    </lineage>
</organism>
<proteinExistence type="predicted"/>
<dbReference type="STRING" id="1051891.A0A0C3QMK8"/>
<reference evidence="2 3" key="1">
    <citation type="submission" date="2014-04" db="EMBL/GenBank/DDBJ databases">
        <authorList>
            <consortium name="DOE Joint Genome Institute"/>
            <person name="Kuo A."/>
            <person name="Girlanda M."/>
            <person name="Perotto S."/>
            <person name="Kohler A."/>
            <person name="Nagy L.G."/>
            <person name="Floudas D."/>
            <person name="Copeland A."/>
            <person name="Barry K.W."/>
            <person name="Cichocki N."/>
            <person name="Veneault-Fourrey C."/>
            <person name="LaButti K."/>
            <person name="Lindquist E.A."/>
            <person name="Lipzen A."/>
            <person name="Lundell T."/>
            <person name="Morin E."/>
            <person name="Murat C."/>
            <person name="Sun H."/>
            <person name="Tunlid A."/>
            <person name="Henrissat B."/>
            <person name="Grigoriev I.V."/>
            <person name="Hibbett D.S."/>
            <person name="Martin F."/>
            <person name="Nordberg H.P."/>
            <person name="Cantor M.N."/>
            <person name="Hua S.X."/>
        </authorList>
    </citation>
    <scope>NUCLEOTIDE SEQUENCE [LARGE SCALE GENOMIC DNA]</scope>
    <source>
        <strain evidence="2 3">MUT 4182</strain>
    </source>
</reference>
<feature type="compositionally biased region" description="Acidic residues" evidence="1">
    <location>
        <begin position="235"/>
        <end position="245"/>
    </location>
</feature>
<dbReference type="CDD" id="cd02989">
    <property type="entry name" value="Phd_like_TxnDC9"/>
    <property type="match status" value="1"/>
</dbReference>
<evidence type="ECO:0000313" key="2">
    <source>
        <dbReference type="EMBL" id="KIO29116.1"/>
    </source>
</evidence>
<dbReference type="Gene3D" id="3.40.30.10">
    <property type="entry name" value="Glutaredoxin"/>
    <property type="match status" value="1"/>
</dbReference>
<dbReference type="PANTHER" id="PTHR21148">
    <property type="entry name" value="THIOREDOXIN DOMAIN-CONTAINING PROTEIN 9"/>
    <property type="match status" value="1"/>
</dbReference>
<evidence type="ECO:0000256" key="1">
    <source>
        <dbReference type="SAM" id="MobiDB-lite"/>
    </source>
</evidence>
<protein>
    <recommendedName>
        <fullName evidence="4">Phosducin thioredoxin-like domain-containing protein</fullName>
    </recommendedName>
</protein>
<reference evidence="3" key="2">
    <citation type="submission" date="2015-01" db="EMBL/GenBank/DDBJ databases">
        <title>Evolutionary Origins and Diversification of the Mycorrhizal Mutualists.</title>
        <authorList>
            <consortium name="DOE Joint Genome Institute"/>
            <consortium name="Mycorrhizal Genomics Consortium"/>
            <person name="Kohler A."/>
            <person name="Kuo A."/>
            <person name="Nagy L.G."/>
            <person name="Floudas D."/>
            <person name="Copeland A."/>
            <person name="Barry K.W."/>
            <person name="Cichocki N."/>
            <person name="Veneault-Fourrey C."/>
            <person name="LaButti K."/>
            <person name="Lindquist E.A."/>
            <person name="Lipzen A."/>
            <person name="Lundell T."/>
            <person name="Morin E."/>
            <person name="Murat C."/>
            <person name="Riley R."/>
            <person name="Ohm R."/>
            <person name="Sun H."/>
            <person name="Tunlid A."/>
            <person name="Henrissat B."/>
            <person name="Grigoriev I.V."/>
            <person name="Hibbett D.S."/>
            <person name="Martin F."/>
        </authorList>
    </citation>
    <scope>NUCLEOTIDE SEQUENCE [LARGE SCALE GENOMIC DNA]</scope>
    <source>
        <strain evidence="3">MUT 4182</strain>
    </source>
</reference>
<dbReference type="AlphaFoldDB" id="A0A0C3QMK8"/>
<dbReference type="HOGENOM" id="CLU_072378_0_1_1"/>
<dbReference type="EMBL" id="KN822986">
    <property type="protein sequence ID" value="KIO29116.1"/>
    <property type="molecule type" value="Genomic_DNA"/>
</dbReference>
<feature type="region of interest" description="Disordered" evidence="1">
    <location>
        <begin position="1"/>
        <end position="59"/>
    </location>
</feature>
<dbReference type="OrthoDB" id="10257948at2759"/>